<accession>A0A543GFQ5</accession>
<name>A0A543GFQ5_9PSEU</name>
<dbReference type="OrthoDB" id="4868427at2"/>
<keyword evidence="3" id="KW-1185">Reference proteome</keyword>
<evidence type="ECO:0000256" key="1">
    <source>
        <dbReference type="SAM" id="Phobius"/>
    </source>
</evidence>
<feature type="transmembrane region" description="Helical" evidence="1">
    <location>
        <begin position="20"/>
        <end position="45"/>
    </location>
</feature>
<protein>
    <submittedName>
        <fullName evidence="2">Uncharacterized protein</fullName>
    </submittedName>
</protein>
<dbReference type="Proteomes" id="UP000319818">
    <property type="component" value="Unassembled WGS sequence"/>
</dbReference>
<keyword evidence="1" id="KW-0812">Transmembrane</keyword>
<dbReference type="RefSeq" id="WP_142100117.1">
    <property type="nucleotide sequence ID" value="NZ_VFPH01000001.1"/>
</dbReference>
<dbReference type="InterPro" id="IPR045713">
    <property type="entry name" value="DUF6069"/>
</dbReference>
<organism evidence="2 3">
    <name type="scientific">Pseudonocardia cypriaca</name>
    <dbReference type="NCBI Taxonomy" id="882449"/>
    <lineage>
        <taxon>Bacteria</taxon>
        <taxon>Bacillati</taxon>
        <taxon>Actinomycetota</taxon>
        <taxon>Actinomycetes</taxon>
        <taxon>Pseudonocardiales</taxon>
        <taxon>Pseudonocardiaceae</taxon>
        <taxon>Pseudonocardia</taxon>
    </lineage>
</organism>
<feature type="transmembrane region" description="Helical" evidence="1">
    <location>
        <begin position="93"/>
        <end position="112"/>
    </location>
</feature>
<sequence length="155" mass="15623">MSPPERRAEPRVIVNSARLWSGGVATAVVAALVALVGVLIGNGALDLNMTVPPLLPLGGSFAVNYAITAAVLALAATGLAHLLAVTAPRPRSFFAWIVGLVTVVGVVLPFAIGGTLSGSLATAVVDLVIGLCILGLISSVMSRTTRIGWGSELTG</sequence>
<evidence type="ECO:0000313" key="3">
    <source>
        <dbReference type="Proteomes" id="UP000319818"/>
    </source>
</evidence>
<dbReference type="EMBL" id="VFPH01000001">
    <property type="protein sequence ID" value="TQM44918.1"/>
    <property type="molecule type" value="Genomic_DNA"/>
</dbReference>
<dbReference type="AlphaFoldDB" id="A0A543GFQ5"/>
<feature type="transmembrane region" description="Helical" evidence="1">
    <location>
        <begin position="118"/>
        <end position="137"/>
    </location>
</feature>
<reference evidence="2 3" key="1">
    <citation type="submission" date="2019-06" db="EMBL/GenBank/DDBJ databases">
        <title>Sequencing the genomes of 1000 actinobacteria strains.</title>
        <authorList>
            <person name="Klenk H.-P."/>
        </authorList>
    </citation>
    <scope>NUCLEOTIDE SEQUENCE [LARGE SCALE GENOMIC DNA]</scope>
    <source>
        <strain evidence="2 3">DSM 45511</strain>
    </source>
</reference>
<evidence type="ECO:0000313" key="2">
    <source>
        <dbReference type="EMBL" id="TQM44918.1"/>
    </source>
</evidence>
<proteinExistence type="predicted"/>
<feature type="transmembrane region" description="Helical" evidence="1">
    <location>
        <begin position="65"/>
        <end position="86"/>
    </location>
</feature>
<keyword evidence="1" id="KW-1133">Transmembrane helix</keyword>
<comment type="caution">
    <text evidence="2">The sequence shown here is derived from an EMBL/GenBank/DDBJ whole genome shotgun (WGS) entry which is preliminary data.</text>
</comment>
<gene>
    <name evidence="2" type="ORF">FB388_2306</name>
</gene>
<dbReference type="Pfam" id="PF19545">
    <property type="entry name" value="DUF6069"/>
    <property type="match status" value="1"/>
</dbReference>
<keyword evidence="1" id="KW-0472">Membrane</keyword>